<dbReference type="EMBL" id="FWXD01000019">
    <property type="protein sequence ID" value="SMC27863.1"/>
    <property type="molecule type" value="Genomic_DNA"/>
</dbReference>
<dbReference type="PANTHER" id="PTHR34400:SF4">
    <property type="entry name" value="MEMBRANE PROTEIN"/>
    <property type="match status" value="1"/>
</dbReference>
<dbReference type="InterPro" id="IPR012347">
    <property type="entry name" value="Ferritin-like"/>
</dbReference>
<reference evidence="2 3" key="1">
    <citation type="submission" date="2017-04" db="EMBL/GenBank/DDBJ databases">
        <authorList>
            <person name="Afonso C.L."/>
            <person name="Miller P.J."/>
            <person name="Scott M.A."/>
            <person name="Spackman E."/>
            <person name="Goraichik I."/>
            <person name="Dimitrov K.M."/>
            <person name="Suarez D.L."/>
            <person name="Swayne D.E."/>
        </authorList>
    </citation>
    <scope>NUCLEOTIDE SEQUENCE [LARGE SCALE GENOMIC DNA]</scope>
    <source>
        <strain evidence="2 3">DSM 23236</strain>
    </source>
</reference>
<gene>
    <name evidence="2" type="ORF">SAMN02745857_03002</name>
</gene>
<dbReference type="InterPro" id="IPR026820">
    <property type="entry name" value="VioB/RebD_dom"/>
</dbReference>
<organism evidence="2 3">
    <name type="scientific">Andreprevotia lacus DSM 23236</name>
    <dbReference type="NCBI Taxonomy" id="1121001"/>
    <lineage>
        <taxon>Bacteria</taxon>
        <taxon>Pseudomonadati</taxon>
        <taxon>Pseudomonadota</taxon>
        <taxon>Betaproteobacteria</taxon>
        <taxon>Neisseriales</taxon>
        <taxon>Chitinibacteraceae</taxon>
        <taxon>Andreprevotia</taxon>
    </lineage>
</organism>
<dbReference type="Gene3D" id="1.20.1260.10">
    <property type="match status" value="1"/>
</dbReference>
<dbReference type="STRING" id="1121001.SAMN02745857_03002"/>
<dbReference type="Proteomes" id="UP000192761">
    <property type="component" value="Unassembled WGS sequence"/>
</dbReference>
<accession>A0A1W1XV90</accession>
<proteinExistence type="predicted"/>
<dbReference type="AlphaFoldDB" id="A0A1W1XV90"/>
<sequence>MSPELRQALYTHLQTAIEIELSTIPIYLYTYYSIQRQPQHTDSLPNGQQIATFANKAGGLLMSVAVEEMLHMSLSCNVLRALGGQPKLYCRSPGAYPTNLPHHKAGFSVGLTALTAGQLDLFMGIEEPEQPGSPPQGDNWTSIGQFYRYILGLIEETSDEDYHYADDQLAAHRGYYSANNVDTVYPKDGYYIKQPENPFNPVERGASQAQYPNNRDSGKLMRIRCKDDARRAIHSIMLEGEGYTHDPAHKRDDPENNEVSHWYKYAALRKEIAAFSADDLGQFILPFPSNPTSAGYPAEVLPLVTLANAVYSYLFLLTETAYRTAGDAQESIFYIGMHKGMIFILDKIIGGMRYNTCTDAAGNSVALAPTFENYAFDSLATAKQELIALCQAVPASLNLDSNILGRIQDLPDVNIPPDGIVRF</sequence>
<dbReference type="Pfam" id="PF12902">
    <property type="entry name" value="Ferritin-like"/>
    <property type="match status" value="1"/>
</dbReference>
<evidence type="ECO:0000259" key="1">
    <source>
        <dbReference type="Pfam" id="PF12902"/>
    </source>
</evidence>
<protein>
    <submittedName>
        <fullName evidence="2">Ferritin-like</fullName>
    </submittedName>
</protein>
<feature type="domain" description="Iminophenyl-pyruvate dimer synthase" evidence="1">
    <location>
        <begin position="13"/>
        <end position="269"/>
    </location>
</feature>
<dbReference type="PANTHER" id="PTHR34400">
    <property type="match status" value="1"/>
</dbReference>
<dbReference type="RefSeq" id="WP_084091659.1">
    <property type="nucleotide sequence ID" value="NZ_FWXD01000019.1"/>
</dbReference>
<keyword evidence="3" id="KW-1185">Reference proteome</keyword>
<dbReference type="OrthoDB" id="9795032at2"/>
<name>A0A1W1XV90_9NEIS</name>
<evidence type="ECO:0000313" key="3">
    <source>
        <dbReference type="Proteomes" id="UP000192761"/>
    </source>
</evidence>
<evidence type="ECO:0000313" key="2">
    <source>
        <dbReference type="EMBL" id="SMC27863.1"/>
    </source>
</evidence>